<keyword evidence="4" id="KW-1185">Reference proteome</keyword>
<keyword evidence="1" id="KW-0732">Signal</keyword>
<proteinExistence type="predicted"/>
<dbReference type="PROSITE" id="PS50853">
    <property type="entry name" value="FN3"/>
    <property type="match status" value="2"/>
</dbReference>
<dbReference type="PATRIC" id="fig|394096.3.peg.5505"/>
<feature type="domain" description="Fibronectin type-III" evidence="2">
    <location>
        <begin position="801"/>
        <end position="894"/>
    </location>
</feature>
<dbReference type="InterPro" id="IPR003961">
    <property type="entry name" value="FN3_dom"/>
</dbReference>
<dbReference type="RefSeq" id="WP_044192743.1">
    <property type="nucleotide sequence ID" value="NZ_JMCB01000011.1"/>
</dbReference>
<dbReference type="InterPro" id="IPR036116">
    <property type="entry name" value="FN3_sf"/>
</dbReference>
<name>A0A085WEI6_9BACT</name>
<feature type="domain" description="Fibronectin type-III" evidence="2">
    <location>
        <begin position="703"/>
        <end position="798"/>
    </location>
</feature>
<feature type="signal peptide" evidence="1">
    <location>
        <begin position="1"/>
        <end position="21"/>
    </location>
</feature>
<gene>
    <name evidence="3" type="ORF">DB31_1164</name>
</gene>
<accession>A0A085WEI6</accession>
<evidence type="ECO:0000313" key="3">
    <source>
        <dbReference type="EMBL" id="KFE66099.1"/>
    </source>
</evidence>
<dbReference type="EMBL" id="JMCB01000011">
    <property type="protein sequence ID" value="KFE66099.1"/>
    <property type="molecule type" value="Genomic_DNA"/>
</dbReference>
<dbReference type="InterPro" id="IPR013783">
    <property type="entry name" value="Ig-like_fold"/>
</dbReference>
<dbReference type="OrthoDB" id="5485729at2"/>
<dbReference type="AlphaFoldDB" id="A0A085WEI6"/>
<dbReference type="Proteomes" id="UP000028725">
    <property type="component" value="Unassembled WGS sequence"/>
</dbReference>
<organism evidence="3 4">
    <name type="scientific">Hyalangium minutum</name>
    <dbReference type="NCBI Taxonomy" id="394096"/>
    <lineage>
        <taxon>Bacteria</taxon>
        <taxon>Pseudomonadati</taxon>
        <taxon>Myxococcota</taxon>
        <taxon>Myxococcia</taxon>
        <taxon>Myxococcales</taxon>
        <taxon>Cystobacterineae</taxon>
        <taxon>Archangiaceae</taxon>
        <taxon>Hyalangium</taxon>
    </lineage>
</organism>
<dbReference type="STRING" id="394096.DB31_1164"/>
<dbReference type="SUPFAM" id="SSF49265">
    <property type="entry name" value="Fibronectin type III"/>
    <property type="match status" value="2"/>
</dbReference>
<protein>
    <recommendedName>
        <fullName evidence="2">Fibronectin type-III domain-containing protein</fullName>
    </recommendedName>
</protein>
<evidence type="ECO:0000259" key="2">
    <source>
        <dbReference type="PROSITE" id="PS50853"/>
    </source>
</evidence>
<dbReference type="SUPFAM" id="SSF55486">
    <property type="entry name" value="Metalloproteases ('zincins'), catalytic domain"/>
    <property type="match status" value="1"/>
</dbReference>
<feature type="chain" id="PRO_5001799655" description="Fibronectin type-III domain-containing protein" evidence="1">
    <location>
        <begin position="22"/>
        <end position="1175"/>
    </location>
</feature>
<reference evidence="3 4" key="1">
    <citation type="submission" date="2014-04" db="EMBL/GenBank/DDBJ databases">
        <title>Genome assembly of Hyalangium minutum DSM 14724.</title>
        <authorList>
            <person name="Sharma G."/>
            <person name="Subramanian S."/>
        </authorList>
    </citation>
    <scope>NUCLEOTIDE SEQUENCE [LARGE SCALE GENOMIC DNA]</scope>
    <source>
        <strain evidence="3 4">DSM 14724</strain>
    </source>
</reference>
<evidence type="ECO:0000256" key="1">
    <source>
        <dbReference type="SAM" id="SignalP"/>
    </source>
</evidence>
<comment type="caution">
    <text evidence="3">The sequence shown here is derived from an EMBL/GenBank/DDBJ whole genome shotgun (WGS) entry which is preliminary data.</text>
</comment>
<evidence type="ECO:0000313" key="4">
    <source>
        <dbReference type="Proteomes" id="UP000028725"/>
    </source>
</evidence>
<sequence length="1175" mass="123000">MRHAMKLTACLALLLAAVSHAIVPTKPGYNSLASKAFFKPELSLPIINTPLQTAQAKMSLRQADVWNDFFARNGKDWNVYLDVRTGSATSIQGSLPLIPGKGTGNQVTLSSLQRSLGRTVSEVTPAVVGDLIFKFIADNAAAIGVDPLQLGEPRVTQVSDVLWQISIPQQVQGVPVRHSRLAATINSGNLVLLGTEAWATTSLSIKPTKQAADAIDSAGEFLGMIETPGDLWQKPALEVLPTVRSDTQAFGQGYTHRLVWTYGFRNPGENESWQVSVDAQTGEVLAFEDSNHYLEAKVKGGIYPSTNTGICPTEATCGTMQPESPMPWADTGFAAPNNFTNGAGVYNYSGTGTAQTSLNGKYVKITDTCGAPTFSSATGSIDMGGVNNDHDCTTGGGGPGNTPAARSCFYEINKLTEQARGWLPTNTWLQGQLTANVNLTQTCNAFYSPSDGTINFYKSGGGCRNTGEIGAVFDHEWGHAIDDNDSGGALSNSSEGYADIVGIYRLQTSCVGHGFFWTTSDGCGQTADGTGYNVDESQVSGQPWCATDCSGVRDADYAKHNPATPQTPQNFVCPRCSSGTGPCGKQVHCAAGPTRQAAWDFVSRDLRAAPFNYDANTAFVVANKVFYQGSGNVGTWHGCDCTANTADGCGATNGYMQWLAADDDDGNLANGTPHMTAIYAAFNRHGIACSTPTAVTSGCAAGPSSAPSAFATPNEGSVSLSWNSVGGASSYWVMKTEGFAGCNFGKANIATVTGTSYTDPEVANGRQYCYSVVAAGSNASCYSPASTCTCVTPACAPPSSLPAAVGPSDGSTAVDFYATLDWSDVEGTRYEVQVATDAAFTHVVRSAQGLTTSQWSITPGLPPTATHYWRVRAVTSCGGASTWSAPASFTTRECLTLSAPSATSPSNGATGVATTPSLDWSTVSMASEYDVQVALDPNFSTVVGSATNLNDSVWTVSPALSPNTVYYWRARAKDLCGPSAYTSASFTTANLCSPSSATYNPNFKAPYCAPGCGCDTGTLVRGRGNTGGGGFETNAPNTLNASCADGNTGTFHVDESIDKLVLKTLDRGTIVPGKQVQLDVTAWCQSSTDRVDLYYTTNAASPSWTALATNLACTGSGSKVFSKTFNVGSTAGVHAIRAQIRYGGLLNTCSAGSYNERDDLAFTVATPQTQTASLK</sequence>
<dbReference type="Gene3D" id="2.60.40.10">
    <property type="entry name" value="Immunoglobulins"/>
    <property type="match status" value="3"/>
</dbReference>